<dbReference type="Pfam" id="PF00575">
    <property type="entry name" value="S1"/>
    <property type="match status" value="1"/>
</dbReference>
<dbReference type="Pfam" id="PF09371">
    <property type="entry name" value="Tex_N"/>
    <property type="match status" value="1"/>
</dbReference>
<dbReference type="PANTHER" id="PTHR10724">
    <property type="entry name" value="30S RIBOSOMAL PROTEIN S1"/>
    <property type="match status" value="1"/>
</dbReference>
<name>A0A0F6YMS5_9BACT</name>
<dbReference type="GO" id="GO:0003735">
    <property type="term" value="F:structural constituent of ribosome"/>
    <property type="evidence" value="ECO:0007669"/>
    <property type="project" value="TreeGrafter"/>
</dbReference>
<evidence type="ECO:0000313" key="3">
    <source>
        <dbReference type="EMBL" id="AKF11366.1"/>
    </source>
</evidence>
<dbReference type="FunFam" id="1.10.10.650:FF:000001">
    <property type="entry name" value="S1 RNA-binding domain 1"/>
    <property type="match status" value="1"/>
</dbReference>
<dbReference type="RefSeq" id="WP_053238241.1">
    <property type="nucleotide sequence ID" value="NZ_CP011125.1"/>
</dbReference>
<dbReference type="InterPro" id="IPR012337">
    <property type="entry name" value="RNaseH-like_sf"/>
</dbReference>
<proteinExistence type="predicted"/>
<feature type="compositionally biased region" description="Gly residues" evidence="1">
    <location>
        <begin position="745"/>
        <end position="758"/>
    </location>
</feature>
<dbReference type="InterPro" id="IPR003029">
    <property type="entry name" value="S1_domain"/>
</dbReference>
<dbReference type="SUPFAM" id="SSF53098">
    <property type="entry name" value="Ribonuclease H-like"/>
    <property type="match status" value="1"/>
</dbReference>
<dbReference type="InterPro" id="IPR006641">
    <property type="entry name" value="YqgF/RNaseH-like_dom"/>
</dbReference>
<dbReference type="FunFam" id="1.10.150.310:FF:000001">
    <property type="entry name" value="RNA-binding transcriptional accessory protein"/>
    <property type="match status" value="1"/>
</dbReference>
<dbReference type="GO" id="GO:0006412">
    <property type="term" value="P:translation"/>
    <property type="evidence" value="ECO:0007669"/>
    <property type="project" value="TreeGrafter"/>
</dbReference>
<evidence type="ECO:0000256" key="1">
    <source>
        <dbReference type="SAM" id="MobiDB-lite"/>
    </source>
</evidence>
<accession>A0A0F6YMS5</accession>
<dbReference type="EMBL" id="CP011125">
    <property type="protein sequence ID" value="AKF11366.1"/>
    <property type="molecule type" value="Genomic_DNA"/>
</dbReference>
<dbReference type="GO" id="GO:0006139">
    <property type="term" value="P:nucleobase-containing compound metabolic process"/>
    <property type="evidence" value="ECO:0007669"/>
    <property type="project" value="InterPro"/>
</dbReference>
<dbReference type="InterPro" id="IPR018974">
    <property type="entry name" value="Tex-like_N"/>
</dbReference>
<dbReference type="Gene3D" id="2.40.50.140">
    <property type="entry name" value="Nucleic acid-binding proteins"/>
    <property type="match status" value="1"/>
</dbReference>
<dbReference type="Proteomes" id="UP000034883">
    <property type="component" value="Chromosome"/>
</dbReference>
<dbReference type="InterPro" id="IPR041692">
    <property type="entry name" value="HHH_9"/>
</dbReference>
<feature type="region of interest" description="Disordered" evidence="1">
    <location>
        <begin position="720"/>
        <end position="779"/>
    </location>
</feature>
<dbReference type="Pfam" id="PF22706">
    <property type="entry name" value="Tex_central_region"/>
    <property type="match status" value="1"/>
</dbReference>
<dbReference type="PRINTS" id="PR00681">
    <property type="entry name" value="RIBOSOMALS1"/>
</dbReference>
<dbReference type="InterPro" id="IPR012340">
    <property type="entry name" value="NA-bd_OB-fold"/>
</dbReference>
<dbReference type="Gene3D" id="1.10.150.310">
    <property type="entry name" value="Tex RuvX-like domain-like"/>
    <property type="match status" value="1"/>
</dbReference>
<protein>
    <submittedName>
        <fullName evidence="3">Transcription accessory protein</fullName>
    </submittedName>
</protein>
<dbReference type="InterPro" id="IPR055179">
    <property type="entry name" value="Tex-like_central_region"/>
</dbReference>
<dbReference type="GO" id="GO:0003729">
    <property type="term" value="F:mRNA binding"/>
    <property type="evidence" value="ECO:0007669"/>
    <property type="project" value="UniProtKB-ARBA"/>
</dbReference>
<dbReference type="SMART" id="SM00316">
    <property type="entry name" value="S1"/>
    <property type="match status" value="1"/>
</dbReference>
<dbReference type="Pfam" id="PF16921">
    <property type="entry name" value="Tex_YqgF"/>
    <property type="match status" value="1"/>
</dbReference>
<dbReference type="FunFam" id="2.40.50.140:FF:000051">
    <property type="entry name" value="RNA-binding transcriptional accessory protein"/>
    <property type="match status" value="1"/>
</dbReference>
<dbReference type="InterPro" id="IPR037027">
    <property type="entry name" value="YqgF/RNaseH-like_dom_sf"/>
</dbReference>
<dbReference type="GO" id="GO:0005737">
    <property type="term" value="C:cytoplasm"/>
    <property type="evidence" value="ECO:0007669"/>
    <property type="project" value="UniProtKB-ARBA"/>
</dbReference>
<organism evidence="3 4">
    <name type="scientific">Sandaracinus amylolyticus</name>
    <dbReference type="NCBI Taxonomy" id="927083"/>
    <lineage>
        <taxon>Bacteria</taxon>
        <taxon>Pseudomonadati</taxon>
        <taxon>Myxococcota</taxon>
        <taxon>Polyangia</taxon>
        <taxon>Polyangiales</taxon>
        <taxon>Sandaracinaceae</taxon>
        <taxon>Sandaracinus</taxon>
    </lineage>
</organism>
<sequence length="779" mass="84642">MSETSTKPQAFDPVPFISQELNLPPRGVAAVVKLLEENATVPFIARYRKEVTGGLDEVQIRDIQEKRAYILELEERRASILEEIGKQGKLTDDLKKKILACTTKAALEDLYLPYKPKRRTRATIAREKGLEPLALRILAQSADGDPRVEAQAFVSAEKEVADVAAALAGARDIVAEIVAEHADVRALTREAFEKEGILVSEGVPDKIKEPTKFEQYYEWREPIAEIPSHRFLAIRRGEREGILRASIEVDGERVVPRLENVMKVDRGSPWCGEMSAAIADAFKRLLAPSVENDVRVDLKLKSDRSAVDVFADNLRNLLLSAPLGTKSVIGIDPGLRTGCKVAVVDSTGKFLVNDTIYPSQGAAREEDAKRVLLTLVKRHTPFAIAIGNGTAGRETESFVKKTLKEAGITDVVVVPVSESGASVYSASDVAREEFPELDLTVRGAISIARRLQDPLAELVKVDPKSIGVGQYQHDVHQPLLARKLGEVVESCVNHVGVELNTASASLLAYVAGIGGSLAKKIVKHREEKGAFTSRQQVLEVSGLGPRAFEQCAGFLRVHGAANPLDSSAVHPERYALVERIAKDMGVSLAELVGNTDLAKKIDIQKYVGEGVGEPTLRDIVAELGKPGRDPRASFEPPKFRDDVMEITDLKEGMILEGVVTNVTAFGAFVDLGVHQDGLVHVSKLSDRFIKDPSEVVKVGDKLTVKVLEVDLARKRISLSARMHDEASKGPRQGNQHGGARAPGGPQRGGPQRGGGGPQQKGPPPKQFANNPFAKLLDRK</sequence>
<dbReference type="SMART" id="SM00732">
    <property type="entry name" value="YqgFc"/>
    <property type="match status" value="1"/>
</dbReference>
<evidence type="ECO:0000313" key="4">
    <source>
        <dbReference type="Proteomes" id="UP000034883"/>
    </source>
</evidence>
<dbReference type="InterPro" id="IPR032639">
    <property type="entry name" value="Tex_YqgF"/>
</dbReference>
<dbReference type="PROSITE" id="PS50126">
    <property type="entry name" value="S1"/>
    <property type="match status" value="1"/>
</dbReference>
<reference evidence="3 4" key="1">
    <citation type="submission" date="2015-03" db="EMBL/GenBank/DDBJ databases">
        <title>Genome assembly of Sandaracinus amylolyticus DSM 53668.</title>
        <authorList>
            <person name="Sharma G."/>
            <person name="Subramanian S."/>
        </authorList>
    </citation>
    <scope>NUCLEOTIDE SEQUENCE [LARGE SCALE GENOMIC DNA]</scope>
    <source>
        <strain evidence="3 4">DSM 53668</strain>
    </source>
</reference>
<dbReference type="SUPFAM" id="SSF47781">
    <property type="entry name" value="RuvA domain 2-like"/>
    <property type="match status" value="2"/>
</dbReference>
<dbReference type="KEGG" id="samy:DB32_008515"/>
<dbReference type="SUPFAM" id="SSF50249">
    <property type="entry name" value="Nucleic acid-binding proteins"/>
    <property type="match status" value="1"/>
</dbReference>
<feature type="domain" description="S1 motif" evidence="2">
    <location>
        <begin position="652"/>
        <end position="721"/>
    </location>
</feature>
<dbReference type="OrthoDB" id="9804714at2"/>
<keyword evidence="4" id="KW-1185">Reference proteome</keyword>
<dbReference type="Pfam" id="PF12836">
    <property type="entry name" value="HHH_3"/>
    <property type="match status" value="1"/>
</dbReference>
<dbReference type="InterPro" id="IPR010994">
    <property type="entry name" value="RuvA_2-like"/>
</dbReference>
<dbReference type="InterPro" id="IPR044146">
    <property type="entry name" value="S1_Tex"/>
</dbReference>
<dbReference type="InterPro" id="IPR035104">
    <property type="entry name" value="Ribosomal_protein_S1-like"/>
</dbReference>
<dbReference type="Gene3D" id="1.10.10.650">
    <property type="entry name" value="RuvA domain 2-like"/>
    <property type="match status" value="1"/>
</dbReference>
<dbReference type="PANTHER" id="PTHR10724:SF10">
    <property type="entry name" value="S1 RNA-BINDING DOMAIN-CONTAINING PROTEIN 1"/>
    <property type="match status" value="1"/>
</dbReference>
<evidence type="ECO:0000259" key="2">
    <source>
        <dbReference type="PROSITE" id="PS50126"/>
    </source>
</evidence>
<dbReference type="InterPro" id="IPR023319">
    <property type="entry name" value="Tex-like_HTH_dom_sf"/>
</dbReference>
<dbReference type="AlphaFoldDB" id="A0A0F6YMS5"/>
<dbReference type="STRING" id="927083.DB32_008515"/>
<dbReference type="SUPFAM" id="SSF158832">
    <property type="entry name" value="Tex N-terminal region-like"/>
    <property type="match status" value="1"/>
</dbReference>
<dbReference type="InterPro" id="IPR023323">
    <property type="entry name" value="Tex-like_dom_sf"/>
</dbReference>
<dbReference type="Pfam" id="PF17674">
    <property type="entry name" value="HHH_9"/>
    <property type="match status" value="1"/>
</dbReference>
<dbReference type="Gene3D" id="3.30.420.140">
    <property type="entry name" value="YqgF/RNase H-like domain"/>
    <property type="match status" value="1"/>
</dbReference>
<gene>
    <name evidence="3" type="ORF">DB32_008515</name>
</gene>
<dbReference type="CDD" id="cd05685">
    <property type="entry name" value="S1_Tex"/>
    <property type="match status" value="1"/>
</dbReference>
<dbReference type="InterPro" id="IPR050437">
    <property type="entry name" value="Ribos_protein_bS1-like"/>
</dbReference>
<dbReference type="Gene3D" id="1.10.3500.10">
    <property type="entry name" value="Tex N-terminal region-like"/>
    <property type="match status" value="1"/>
</dbReference>
<dbReference type="FunFam" id="3.30.420.140:FF:000001">
    <property type="entry name" value="RNA-binding transcriptional accessory protein"/>
    <property type="match status" value="1"/>
</dbReference>